<evidence type="ECO:0000313" key="3">
    <source>
        <dbReference type="Proteomes" id="UP001174677"/>
    </source>
</evidence>
<evidence type="ECO:0000256" key="1">
    <source>
        <dbReference type="SAM" id="MobiDB-lite"/>
    </source>
</evidence>
<proteinExistence type="predicted"/>
<comment type="caution">
    <text evidence="2">The sequence shown here is derived from an EMBL/GenBank/DDBJ whole genome shotgun (WGS) entry which is preliminary data.</text>
</comment>
<organism evidence="2 3">
    <name type="scientific">Hevea brasiliensis</name>
    <name type="common">Para rubber tree</name>
    <name type="synonym">Siphonia brasiliensis</name>
    <dbReference type="NCBI Taxonomy" id="3981"/>
    <lineage>
        <taxon>Eukaryota</taxon>
        <taxon>Viridiplantae</taxon>
        <taxon>Streptophyta</taxon>
        <taxon>Embryophyta</taxon>
        <taxon>Tracheophyta</taxon>
        <taxon>Spermatophyta</taxon>
        <taxon>Magnoliopsida</taxon>
        <taxon>eudicotyledons</taxon>
        <taxon>Gunneridae</taxon>
        <taxon>Pentapetalae</taxon>
        <taxon>rosids</taxon>
        <taxon>fabids</taxon>
        <taxon>Malpighiales</taxon>
        <taxon>Euphorbiaceae</taxon>
        <taxon>Crotonoideae</taxon>
        <taxon>Micrandreae</taxon>
        <taxon>Hevea</taxon>
    </lineage>
</organism>
<evidence type="ECO:0000313" key="2">
    <source>
        <dbReference type="EMBL" id="KAJ9159031.1"/>
    </source>
</evidence>
<accession>A0ABQ9L6G0</accession>
<protein>
    <submittedName>
        <fullName evidence="2">Uncharacterized protein</fullName>
    </submittedName>
</protein>
<sequence length="168" mass="19644">MSDLDCDCDFGDCDCDCDCCCCCCCCDDCDCDCDKSCSWDKICCIICINVDNDNGRRHNPHDDTCYHLCCCCCCDDNYQRRRVPTQSKQEEFNPKNQEEKRRKESDFEHAPNCPCRGSPIPKNRCPYKCWLASPSLDLDPPMIQRFQALDREKYVRGYESSGKRRHYW</sequence>
<dbReference type="Proteomes" id="UP001174677">
    <property type="component" value="Chromosome 14"/>
</dbReference>
<keyword evidence="3" id="KW-1185">Reference proteome</keyword>
<gene>
    <name evidence="2" type="ORF">P3X46_024563</name>
</gene>
<feature type="compositionally biased region" description="Basic and acidic residues" evidence="1">
    <location>
        <begin position="88"/>
        <end position="109"/>
    </location>
</feature>
<reference evidence="2" key="1">
    <citation type="journal article" date="2023" name="Plant Biotechnol. J.">
        <title>Chromosome-level wild Hevea brasiliensis genome provides new tools for genomic-assisted breeding and valuable loci to elevate rubber yield.</title>
        <authorList>
            <person name="Cheng H."/>
            <person name="Song X."/>
            <person name="Hu Y."/>
            <person name="Wu T."/>
            <person name="Yang Q."/>
            <person name="An Z."/>
            <person name="Feng S."/>
            <person name="Deng Z."/>
            <person name="Wu W."/>
            <person name="Zeng X."/>
            <person name="Tu M."/>
            <person name="Wang X."/>
            <person name="Huang H."/>
        </authorList>
    </citation>
    <scope>NUCLEOTIDE SEQUENCE</scope>
    <source>
        <strain evidence="2">MT/VB/25A 57/8</strain>
    </source>
</reference>
<feature type="region of interest" description="Disordered" evidence="1">
    <location>
        <begin position="84"/>
        <end position="110"/>
    </location>
</feature>
<name>A0ABQ9L6G0_HEVBR</name>
<dbReference type="EMBL" id="JARPOI010000014">
    <property type="protein sequence ID" value="KAJ9159031.1"/>
    <property type="molecule type" value="Genomic_DNA"/>
</dbReference>